<name>A0A5B9W3C0_9BACT</name>
<keyword evidence="1" id="KW-0472">Membrane</keyword>
<dbReference type="KEGG" id="agv:OJF2_29790"/>
<evidence type="ECO:0000256" key="1">
    <source>
        <dbReference type="SAM" id="Phobius"/>
    </source>
</evidence>
<feature type="transmembrane region" description="Helical" evidence="1">
    <location>
        <begin position="632"/>
        <end position="651"/>
    </location>
</feature>
<accession>A0A5B9W3C0</accession>
<feature type="transmembrane region" description="Helical" evidence="1">
    <location>
        <begin position="369"/>
        <end position="386"/>
    </location>
</feature>
<evidence type="ECO:0008006" key="4">
    <source>
        <dbReference type="Google" id="ProtNLM"/>
    </source>
</evidence>
<protein>
    <recommendedName>
        <fullName evidence="4">Bacterial membrane protein YfhO</fullName>
    </recommendedName>
</protein>
<keyword evidence="3" id="KW-1185">Reference proteome</keyword>
<keyword evidence="1" id="KW-1133">Transmembrane helix</keyword>
<organism evidence="2 3">
    <name type="scientific">Aquisphaera giovannonii</name>
    <dbReference type="NCBI Taxonomy" id="406548"/>
    <lineage>
        <taxon>Bacteria</taxon>
        <taxon>Pseudomonadati</taxon>
        <taxon>Planctomycetota</taxon>
        <taxon>Planctomycetia</taxon>
        <taxon>Isosphaerales</taxon>
        <taxon>Isosphaeraceae</taxon>
        <taxon>Aquisphaera</taxon>
    </lineage>
</organism>
<keyword evidence="1" id="KW-0812">Transmembrane</keyword>
<dbReference type="EMBL" id="CP042997">
    <property type="protein sequence ID" value="QEH34440.1"/>
    <property type="molecule type" value="Genomic_DNA"/>
</dbReference>
<evidence type="ECO:0000313" key="3">
    <source>
        <dbReference type="Proteomes" id="UP000324233"/>
    </source>
</evidence>
<dbReference type="Proteomes" id="UP000324233">
    <property type="component" value="Chromosome"/>
</dbReference>
<feature type="transmembrane region" description="Helical" evidence="1">
    <location>
        <begin position="55"/>
        <end position="73"/>
    </location>
</feature>
<dbReference type="AlphaFoldDB" id="A0A5B9W3C0"/>
<gene>
    <name evidence="2" type="ORF">OJF2_29790</name>
</gene>
<feature type="transmembrane region" description="Helical" evidence="1">
    <location>
        <begin position="172"/>
        <end position="194"/>
    </location>
</feature>
<dbReference type="RefSeq" id="WP_210420525.1">
    <property type="nucleotide sequence ID" value="NZ_CP042997.1"/>
</dbReference>
<feature type="transmembrane region" description="Helical" evidence="1">
    <location>
        <begin position="28"/>
        <end position="49"/>
    </location>
</feature>
<sequence length="666" mass="73094">MRRGARDGLLRVGRRAARVVRRWPKTGLIAGAMLVFLAPLGWDLLRAIPWEIQKGFGWVVFGCGMMIALARLLEVRDADDLPPIDGPPAAEGFARCLPYLLAATALAMAWPMLGHPENLGFGDWDYYLGKHEAIRRTILEYGEFPWWDPWTRGGFPLAASPQCGLVSVHMPFVLLLGTTAGMGIGTAICMALACEGARRLARLWIVDPWASAAAGLIYGLNGAILVSAVAGYHVVMAYPALPWMLYHLARLGRRPIDAVGLGFWTAFGILNGIQYFETYSVLIAGVVWLRALRARDGRSRFLGQTVLALGVFLLLTGWRLGTAGLVYRDFPRVLRSSFLSPLDSVPDRLLARFPAEVLRVMENPHAWEFARYVGPVVPLLALASLLRGWRWWHTLTLLTGWLSLGSWEWYHPSYWLGHWPVFSTMHVVTRWQYMTALGVAMAAAATIARIRTSPNRVVRGLAIAAIAAIAADYVGYGFEVLPVAFGVRPDESAYPGPALPRGEIIQVAEIGGYPAASRGYGVVFGYEPLLGYDRRSPTARLWRGHPGYAGEFSTAAGPVRPESWSPNRIELRVRPGEAVTINQNPGSWWLINGRRAFPDDRCVEKERPFVALADGDGRIDLRISPRGLAAGLWLHAAGAAIVASFLAASLARRRLPTPVAATSEPG</sequence>
<feature type="transmembrane region" description="Helical" evidence="1">
    <location>
        <begin position="215"/>
        <end position="241"/>
    </location>
</feature>
<feature type="transmembrane region" description="Helical" evidence="1">
    <location>
        <begin position="391"/>
        <end position="410"/>
    </location>
</feature>
<reference evidence="2 3" key="1">
    <citation type="submission" date="2019-08" db="EMBL/GenBank/DDBJ databases">
        <title>Deep-cultivation of Planctomycetes and their phenomic and genomic characterization uncovers novel biology.</title>
        <authorList>
            <person name="Wiegand S."/>
            <person name="Jogler M."/>
            <person name="Boedeker C."/>
            <person name="Pinto D."/>
            <person name="Vollmers J."/>
            <person name="Rivas-Marin E."/>
            <person name="Kohn T."/>
            <person name="Peeters S.H."/>
            <person name="Heuer A."/>
            <person name="Rast P."/>
            <person name="Oberbeckmann S."/>
            <person name="Bunk B."/>
            <person name="Jeske O."/>
            <person name="Meyerdierks A."/>
            <person name="Storesund J.E."/>
            <person name="Kallscheuer N."/>
            <person name="Luecker S."/>
            <person name="Lage O.M."/>
            <person name="Pohl T."/>
            <person name="Merkel B.J."/>
            <person name="Hornburger P."/>
            <person name="Mueller R.-W."/>
            <person name="Bruemmer F."/>
            <person name="Labrenz M."/>
            <person name="Spormann A.M."/>
            <person name="Op den Camp H."/>
            <person name="Overmann J."/>
            <person name="Amann R."/>
            <person name="Jetten M.S.M."/>
            <person name="Mascher T."/>
            <person name="Medema M.H."/>
            <person name="Devos D.P."/>
            <person name="Kaster A.-K."/>
            <person name="Ovreas L."/>
            <person name="Rohde M."/>
            <person name="Galperin M.Y."/>
            <person name="Jogler C."/>
        </authorList>
    </citation>
    <scope>NUCLEOTIDE SEQUENCE [LARGE SCALE GENOMIC DNA]</scope>
    <source>
        <strain evidence="2 3">OJF2</strain>
    </source>
</reference>
<feature type="transmembrane region" description="Helical" evidence="1">
    <location>
        <begin position="457"/>
        <end position="476"/>
    </location>
</feature>
<feature type="transmembrane region" description="Helical" evidence="1">
    <location>
        <begin position="93"/>
        <end position="113"/>
    </location>
</feature>
<feature type="transmembrane region" description="Helical" evidence="1">
    <location>
        <begin position="301"/>
        <end position="321"/>
    </location>
</feature>
<feature type="transmembrane region" description="Helical" evidence="1">
    <location>
        <begin position="430"/>
        <end position="450"/>
    </location>
</feature>
<evidence type="ECO:0000313" key="2">
    <source>
        <dbReference type="EMBL" id="QEH34440.1"/>
    </source>
</evidence>
<feature type="transmembrane region" description="Helical" evidence="1">
    <location>
        <begin position="261"/>
        <end position="289"/>
    </location>
</feature>
<proteinExistence type="predicted"/>